<accession>A0AAD3SMI9</accession>
<name>A0AAD3SMI9_NEPGR</name>
<proteinExistence type="predicted"/>
<keyword evidence="2" id="KW-1185">Reference proteome</keyword>
<gene>
    <name evidence="1" type="ORF">Nepgr_015693</name>
</gene>
<dbReference type="Proteomes" id="UP001279734">
    <property type="component" value="Unassembled WGS sequence"/>
</dbReference>
<dbReference type="AlphaFoldDB" id="A0AAD3SMI9"/>
<sequence length="90" mass="10218">MRFQELVLDQPPHNGGAQSLFYHLGGARQVRQLLDHHRPVAFLVGLIMRSRAVGTLPFKDDLRSRLTHNAVKKRRNSTLSCSQESLEICP</sequence>
<evidence type="ECO:0000313" key="2">
    <source>
        <dbReference type="Proteomes" id="UP001279734"/>
    </source>
</evidence>
<organism evidence="1 2">
    <name type="scientific">Nepenthes gracilis</name>
    <name type="common">Slender pitcher plant</name>
    <dbReference type="NCBI Taxonomy" id="150966"/>
    <lineage>
        <taxon>Eukaryota</taxon>
        <taxon>Viridiplantae</taxon>
        <taxon>Streptophyta</taxon>
        <taxon>Embryophyta</taxon>
        <taxon>Tracheophyta</taxon>
        <taxon>Spermatophyta</taxon>
        <taxon>Magnoliopsida</taxon>
        <taxon>eudicotyledons</taxon>
        <taxon>Gunneridae</taxon>
        <taxon>Pentapetalae</taxon>
        <taxon>Caryophyllales</taxon>
        <taxon>Nepenthaceae</taxon>
        <taxon>Nepenthes</taxon>
    </lineage>
</organism>
<reference evidence="1" key="1">
    <citation type="submission" date="2023-05" db="EMBL/GenBank/DDBJ databases">
        <title>Nepenthes gracilis genome sequencing.</title>
        <authorList>
            <person name="Fukushima K."/>
        </authorList>
    </citation>
    <scope>NUCLEOTIDE SEQUENCE</scope>
    <source>
        <strain evidence="1">SING2019-196</strain>
    </source>
</reference>
<dbReference type="EMBL" id="BSYO01000013">
    <property type="protein sequence ID" value="GMH13852.1"/>
    <property type="molecule type" value="Genomic_DNA"/>
</dbReference>
<protein>
    <submittedName>
        <fullName evidence="1">Uncharacterized protein</fullName>
    </submittedName>
</protein>
<evidence type="ECO:0000313" key="1">
    <source>
        <dbReference type="EMBL" id="GMH13852.1"/>
    </source>
</evidence>
<comment type="caution">
    <text evidence="1">The sequence shown here is derived from an EMBL/GenBank/DDBJ whole genome shotgun (WGS) entry which is preliminary data.</text>
</comment>